<name>A0A7C5SX99_9AQUI</name>
<dbReference type="Gene3D" id="2.70.70.10">
    <property type="entry name" value="Glucose Permease (Domain IIA)"/>
    <property type="match status" value="1"/>
</dbReference>
<evidence type="ECO:0000259" key="1">
    <source>
        <dbReference type="Pfam" id="PF01551"/>
    </source>
</evidence>
<dbReference type="AlphaFoldDB" id="A0A7C5SX99"/>
<organism evidence="2">
    <name type="scientific">Thermocrinis ruber</name>
    <dbReference type="NCBI Taxonomy" id="75906"/>
    <lineage>
        <taxon>Bacteria</taxon>
        <taxon>Pseudomonadati</taxon>
        <taxon>Aquificota</taxon>
        <taxon>Aquificia</taxon>
        <taxon>Aquificales</taxon>
        <taxon>Aquificaceae</taxon>
        <taxon>Thermocrinis</taxon>
    </lineage>
</organism>
<evidence type="ECO:0000313" key="2">
    <source>
        <dbReference type="EMBL" id="HHO74361.1"/>
    </source>
</evidence>
<sequence length="202" mass="22231">MKKVILLLMLSFSIVGNTSLTKLGVGGPGKASAEPSEIYSDPLKELDTEKVDELIRREMSVEEAFRELANIKTVDMVKPDIWPVVGVITSDYGWRVIGGRREFHTGVDISAPYGTPVSASADGRVVYAGWLRGYGYTVIIYHGYGFATLYAHLSSLSVSYGDRVVKAQIIGKVGNTGRSFGPHLHYEVIRYGMRQNPIAYLP</sequence>
<dbReference type="SUPFAM" id="SSF51261">
    <property type="entry name" value="Duplicated hybrid motif"/>
    <property type="match status" value="1"/>
</dbReference>
<dbReference type="InterPro" id="IPR011055">
    <property type="entry name" value="Dup_hybrid_motif"/>
</dbReference>
<reference evidence="2" key="1">
    <citation type="journal article" date="2020" name="mSystems">
        <title>Genome- and Community-Level Interaction Insights into Carbon Utilization and Element Cycling Functions of Hydrothermarchaeota in Hydrothermal Sediment.</title>
        <authorList>
            <person name="Zhou Z."/>
            <person name="Liu Y."/>
            <person name="Xu W."/>
            <person name="Pan J."/>
            <person name="Luo Z.H."/>
            <person name="Li M."/>
        </authorList>
    </citation>
    <scope>NUCLEOTIDE SEQUENCE [LARGE SCALE GENOMIC DNA]</scope>
    <source>
        <strain evidence="2">SpSt-114</strain>
    </source>
</reference>
<dbReference type="InterPro" id="IPR050570">
    <property type="entry name" value="Cell_wall_metabolism_enzyme"/>
</dbReference>
<dbReference type="GO" id="GO:0004222">
    <property type="term" value="F:metalloendopeptidase activity"/>
    <property type="evidence" value="ECO:0007669"/>
    <property type="project" value="TreeGrafter"/>
</dbReference>
<dbReference type="CDD" id="cd12797">
    <property type="entry name" value="M23_peptidase"/>
    <property type="match status" value="1"/>
</dbReference>
<accession>A0A7C5SX99</accession>
<dbReference type="Pfam" id="PF01551">
    <property type="entry name" value="Peptidase_M23"/>
    <property type="match status" value="1"/>
</dbReference>
<dbReference type="PANTHER" id="PTHR21666">
    <property type="entry name" value="PEPTIDASE-RELATED"/>
    <property type="match status" value="1"/>
</dbReference>
<gene>
    <name evidence="2" type="ORF">ENN04_07005</name>
</gene>
<protein>
    <submittedName>
        <fullName evidence="2">M23 family metallopeptidase</fullName>
    </submittedName>
</protein>
<dbReference type="PANTHER" id="PTHR21666:SF286">
    <property type="entry name" value="LIPOPROTEIN NLPD"/>
    <property type="match status" value="1"/>
</dbReference>
<proteinExistence type="predicted"/>
<dbReference type="InterPro" id="IPR016047">
    <property type="entry name" value="M23ase_b-sheet_dom"/>
</dbReference>
<feature type="domain" description="M23ase beta-sheet core" evidence="1">
    <location>
        <begin position="103"/>
        <end position="197"/>
    </location>
</feature>
<comment type="caution">
    <text evidence="2">The sequence shown here is derived from an EMBL/GenBank/DDBJ whole genome shotgun (WGS) entry which is preliminary data.</text>
</comment>
<dbReference type="EMBL" id="DSAC01000087">
    <property type="protein sequence ID" value="HHO74361.1"/>
    <property type="molecule type" value="Genomic_DNA"/>
</dbReference>